<evidence type="ECO:0000259" key="2">
    <source>
        <dbReference type="Pfam" id="PF02481"/>
    </source>
</evidence>
<name>A0A948RWS7_UNCEI</name>
<comment type="similarity">
    <text evidence="1">Belongs to the DprA/Smf family.</text>
</comment>
<dbReference type="AlphaFoldDB" id="A0A948RWS7"/>
<dbReference type="Proteomes" id="UP000777784">
    <property type="component" value="Unassembled WGS sequence"/>
</dbReference>
<dbReference type="GO" id="GO:0009294">
    <property type="term" value="P:DNA-mediated transformation"/>
    <property type="evidence" value="ECO:0007669"/>
    <property type="project" value="InterPro"/>
</dbReference>
<organism evidence="3 4">
    <name type="scientific">Eiseniibacteriota bacterium</name>
    <dbReference type="NCBI Taxonomy" id="2212470"/>
    <lineage>
        <taxon>Bacteria</taxon>
        <taxon>Candidatus Eiseniibacteriota</taxon>
    </lineage>
</organism>
<evidence type="ECO:0000313" key="3">
    <source>
        <dbReference type="EMBL" id="MBU2692463.1"/>
    </source>
</evidence>
<dbReference type="InterPro" id="IPR057666">
    <property type="entry name" value="DrpA_SLOG"/>
</dbReference>
<evidence type="ECO:0000256" key="1">
    <source>
        <dbReference type="ARBA" id="ARBA00006525"/>
    </source>
</evidence>
<accession>A0A948RWS7</accession>
<feature type="domain" description="Smf/DprA SLOG" evidence="2">
    <location>
        <begin position="4"/>
        <end position="209"/>
    </location>
</feature>
<reference evidence="3" key="1">
    <citation type="submission" date="2021-05" db="EMBL/GenBank/DDBJ databases">
        <title>Energy efficiency and biological interactions define the core microbiome of deep oligotrophic groundwater.</title>
        <authorList>
            <person name="Mehrshad M."/>
            <person name="Lopez-Fernandez M."/>
            <person name="Bell E."/>
            <person name="Bernier-Latmani R."/>
            <person name="Bertilsson S."/>
            <person name="Dopson M."/>
        </authorList>
    </citation>
    <scope>NUCLEOTIDE SEQUENCE</scope>
    <source>
        <strain evidence="3">Modern_marine.mb.64</strain>
    </source>
</reference>
<dbReference type="SUPFAM" id="SSF102405">
    <property type="entry name" value="MCP/YpsA-like"/>
    <property type="match status" value="1"/>
</dbReference>
<sequence>MLDRGSPDYPNRLRYIHRPPEPLYIQGPFTDWHRPSVAIVGTRAASAGGRGIAEEIAYELALRGIVILSGLARGIDRAAHEGALKAKGVTIAVIGTGLDVNYPREHYQLRRDIAAVGAIVSEFPYGTPPLAYHFPRRNRILAGMSDLILVVEAELRSGALITAQWGLEQGKEVMAIPRNPWDSGSEGVNRLIRDGARPVTDARDIVESLDALIREPMNDATSTIAPSNRLDGLSAVEAILGEIKKKGSADLERLYLSMPELSPSELSRHLSRLELDGRIRRGPQGFECADEVGSWETRS</sequence>
<dbReference type="Pfam" id="PF02481">
    <property type="entry name" value="DNA_processg_A"/>
    <property type="match status" value="1"/>
</dbReference>
<comment type="caution">
    <text evidence="3">The sequence shown here is derived from an EMBL/GenBank/DDBJ whole genome shotgun (WGS) entry which is preliminary data.</text>
</comment>
<protein>
    <submittedName>
        <fullName evidence="3">DNA-processing protein DprA</fullName>
    </submittedName>
</protein>
<evidence type="ECO:0000313" key="4">
    <source>
        <dbReference type="Proteomes" id="UP000777784"/>
    </source>
</evidence>
<dbReference type="EMBL" id="JAHJDP010000092">
    <property type="protein sequence ID" value="MBU2692463.1"/>
    <property type="molecule type" value="Genomic_DNA"/>
</dbReference>
<dbReference type="PANTHER" id="PTHR43022">
    <property type="entry name" value="PROTEIN SMF"/>
    <property type="match status" value="1"/>
</dbReference>
<dbReference type="PANTHER" id="PTHR43022:SF1">
    <property type="entry name" value="PROTEIN SMF"/>
    <property type="match status" value="1"/>
</dbReference>
<dbReference type="NCBIfam" id="TIGR00732">
    <property type="entry name" value="dprA"/>
    <property type="match status" value="1"/>
</dbReference>
<dbReference type="InterPro" id="IPR003488">
    <property type="entry name" value="DprA"/>
</dbReference>
<dbReference type="Gene3D" id="3.40.50.450">
    <property type="match status" value="1"/>
</dbReference>
<gene>
    <name evidence="3" type="primary">dprA</name>
    <name evidence="3" type="ORF">KJ970_16195</name>
</gene>
<proteinExistence type="inferred from homology"/>